<evidence type="ECO:0000313" key="1">
    <source>
        <dbReference type="EMBL" id="RVU15113.1"/>
    </source>
</evidence>
<proteinExistence type="predicted"/>
<dbReference type="EMBL" id="RZYA01000035">
    <property type="protein sequence ID" value="RVU15113.1"/>
    <property type="molecule type" value="Genomic_DNA"/>
</dbReference>
<dbReference type="OrthoDB" id="3874088at2"/>
<organism evidence="1 2">
    <name type="scientific">Streptomyces antnestii</name>
    <dbReference type="NCBI Taxonomy" id="2494256"/>
    <lineage>
        <taxon>Bacteria</taxon>
        <taxon>Bacillati</taxon>
        <taxon>Actinomycetota</taxon>
        <taxon>Actinomycetes</taxon>
        <taxon>Kitasatosporales</taxon>
        <taxon>Streptomycetaceae</taxon>
        <taxon>Streptomyces</taxon>
    </lineage>
</organism>
<protein>
    <submittedName>
        <fullName evidence="1">Uncharacterized protein</fullName>
    </submittedName>
</protein>
<reference evidence="1 2" key="1">
    <citation type="submission" date="2019-01" db="EMBL/GenBank/DDBJ databases">
        <title>Genome sequences of Streptomyces and Rhizobium isolates collected from root and soil.</title>
        <authorList>
            <person name="Chhettri S."/>
            <person name="Sevigny J.L."/>
            <person name="Sen A."/>
            <person name="Ennis N."/>
            <person name="Tisa L."/>
        </authorList>
    </citation>
    <scope>NUCLEOTIDE SEQUENCE [LARGE SCALE GENOMIC DNA]</scope>
    <source>
        <strain evidence="1 2">San01</strain>
    </source>
</reference>
<comment type="caution">
    <text evidence="1">The sequence shown here is derived from an EMBL/GenBank/DDBJ whole genome shotgun (WGS) entry which is preliminary data.</text>
</comment>
<gene>
    <name evidence="1" type="ORF">EOT10_39705</name>
</gene>
<dbReference type="Proteomes" id="UP000283128">
    <property type="component" value="Unassembled WGS sequence"/>
</dbReference>
<name>A0A437NYM9_9ACTN</name>
<dbReference type="RefSeq" id="WP_127833236.1">
    <property type="nucleotide sequence ID" value="NZ_RZYA01000035.1"/>
</dbReference>
<keyword evidence="2" id="KW-1185">Reference proteome</keyword>
<accession>A0A437NYM9</accession>
<evidence type="ECO:0000313" key="2">
    <source>
        <dbReference type="Proteomes" id="UP000283128"/>
    </source>
</evidence>
<dbReference type="AlphaFoldDB" id="A0A437NYM9"/>
<sequence>MAQAPVIPLPGTGLVLTAQRRVTALLTGDMHARPAAQAELQQLYALAWRILLGLRSHVNWGPDVVHTVLAECGTRPPELPETDIGQDAHSAALGTTLASIALRPGHRDHEALYAWAFGTDRSLKTKPNAKIGTLAKRWLPGGPELAGRALTRLDAEASLHARLRYSSAAPRPRWPSLRSEAIERRAAMTPAMLWPSWTMRLLPPARTERNQRADAFRRGCSTFLHEPESCADSRLSR</sequence>